<protein>
    <submittedName>
        <fullName evidence="1">Uncharacterized protein</fullName>
    </submittedName>
</protein>
<proteinExistence type="predicted"/>
<evidence type="ECO:0000313" key="1">
    <source>
        <dbReference type="EMBL" id="SFU79738.1"/>
    </source>
</evidence>
<reference evidence="2" key="1">
    <citation type="submission" date="2016-10" db="EMBL/GenBank/DDBJ databases">
        <authorList>
            <person name="Varghese N."/>
            <person name="Submissions S."/>
        </authorList>
    </citation>
    <scope>NUCLEOTIDE SEQUENCE [LARGE SCALE GENOMIC DNA]</scope>
    <source>
        <strain evidence="2">CGMCC 1.11014</strain>
    </source>
</reference>
<dbReference type="AlphaFoldDB" id="A0A1I7J3I1"/>
<accession>A0A1I7J3I1</accession>
<sequence>MLRLSPRQVRGLATRLAREYGFQPSEIDRMTLDDMLWWLDDQAKEGGA</sequence>
<keyword evidence="2" id="KW-1185">Reference proteome</keyword>
<name>A0A1I7J3I1_9BURK</name>
<dbReference type="Proteomes" id="UP000199391">
    <property type="component" value="Unassembled WGS sequence"/>
</dbReference>
<dbReference type="EMBL" id="FPBO01000010">
    <property type="protein sequence ID" value="SFU79738.1"/>
    <property type="molecule type" value="Genomic_DNA"/>
</dbReference>
<gene>
    <name evidence="1" type="ORF">SAMN05216552_101030</name>
</gene>
<organism evidence="1 2">
    <name type="scientific">Pseudoduganella namucuonensis</name>
    <dbReference type="NCBI Taxonomy" id="1035707"/>
    <lineage>
        <taxon>Bacteria</taxon>
        <taxon>Pseudomonadati</taxon>
        <taxon>Pseudomonadota</taxon>
        <taxon>Betaproteobacteria</taxon>
        <taxon>Burkholderiales</taxon>
        <taxon>Oxalobacteraceae</taxon>
        <taxon>Telluria group</taxon>
        <taxon>Pseudoduganella</taxon>
    </lineage>
</organism>
<evidence type="ECO:0000313" key="2">
    <source>
        <dbReference type="Proteomes" id="UP000199391"/>
    </source>
</evidence>